<name>A0A146JZ67_9EUKA</name>
<protein>
    <submittedName>
        <fullName evidence="2">Uncharacterized protein</fullName>
    </submittedName>
</protein>
<sequence length="565" mass="65833">LPQQQLQMMQNQLILQKQLQQKAQQKQQPKFTMEQVKQMQTLKQLQAAQMQKCPEEKKPQMTAYHAKQQQDLLKQFAIDNGLMNKPTPQNDLKQPNVQPPNIKNTPQQQKAAQNPTQPLVVEKAEQPKQPNQAVQRLLDQKIPSVNEIKHLSQQELVAAYNQIVPIKPPQPEPAVQKSDEELERELALLQAEQPRQRADKSTFIWQSKDASKYFLNQALAAIQQISASQIQFNFKLTENFSQLQLPAEACVTFNKKISINLASILSIQYAINLNQPGDDQLNSFSIFLHDQKVSFSKQLPQVQKPFSFQLQNERLTRQFCLIFNYMLRLHRKTNTELYEKYKKNVFVPKLSVQKMSAISFMDSYFKMKIMHDDDYIESVCSLLAEICDFKSSYEVEQLIEQGENINYMQKETPFNPDYQSCCVLNYEKLKEIFKLQLISTPDNPLELTVDSLKEVEKQIEFVKLMRFVNISQMDLEQIQMVLETLQMCYPDELLQKQIKQMKMMGIDMPEEDMTQKVKEMVGPLLDSNEEDELLMLMAEGEEQQETELVEKTDEQLEAELKAMMM</sequence>
<accession>A0A146JZ67</accession>
<feature type="compositionally biased region" description="Polar residues" evidence="1">
    <location>
        <begin position="86"/>
        <end position="117"/>
    </location>
</feature>
<evidence type="ECO:0000256" key="1">
    <source>
        <dbReference type="SAM" id="MobiDB-lite"/>
    </source>
</evidence>
<proteinExistence type="predicted"/>
<gene>
    <name evidence="2" type="ORF">TPC1_30532</name>
</gene>
<dbReference type="EMBL" id="GDID01006633">
    <property type="protein sequence ID" value="JAP89973.1"/>
    <property type="molecule type" value="Transcribed_RNA"/>
</dbReference>
<feature type="non-terminal residue" evidence="2">
    <location>
        <position position="1"/>
    </location>
</feature>
<feature type="region of interest" description="Disordered" evidence="1">
    <location>
        <begin position="81"/>
        <end position="120"/>
    </location>
</feature>
<dbReference type="AlphaFoldDB" id="A0A146JZ67"/>
<evidence type="ECO:0000313" key="2">
    <source>
        <dbReference type="EMBL" id="JAP89973.1"/>
    </source>
</evidence>
<organism evidence="2">
    <name type="scientific">Trepomonas sp. PC1</name>
    <dbReference type="NCBI Taxonomy" id="1076344"/>
    <lineage>
        <taxon>Eukaryota</taxon>
        <taxon>Metamonada</taxon>
        <taxon>Diplomonadida</taxon>
        <taxon>Hexamitidae</taxon>
        <taxon>Hexamitinae</taxon>
        <taxon>Trepomonas</taxon>
    </lineage>
</organism>
<reference evidence="2" key="1">
    <citation type="submission" date="2015-07" db="EMBL/GenBank/DDBJ databases">
        <title>Adaptation to a free-living lifestyle via gene acquisitions in the diplomonad Trepomonas sp. PC1.</title>
        <authorList>
            <person name="Xu F."/>
            <person name="Jerlstrom-Hultqvist J."/>
            <person name="Kolisko M."/>
            <person name="Simpson A.G.B."/>
            <person name="Roger A.J."/>
            <person name="Svard S.G."/>
            <person name="Andersson J.O."/>
        </authorList>
    </citation>
    <scope>NUCLEOTIDE SEQUENCE</scope>
    <source>
        <strain evidence="2">PC1</strain>
    </source>
</reference>